<dbReference type="PANTHER" id="PTHR12549">
    <property type="entry name" value="JMJC DOMAIN-CONTAINING HISTONE DEMETHYLATION PROTEIN"/>
    <property type="match status" value="1"/>
</dbReference>
<dbReference type="Proteomes" id="UP000237105">
    <property type="component" value="Unassembled WGS sequence"/>
</dbReference>
<dbReference type="GO" id="GO:0003712">
    <property type="term" value="F:transcription coregulator activity"/>
    <property type="evidence" value="ECO:0007669"/>
    <property type="project" value="TreeGrafter"/>
</dbReference>
<comment type="caution">
    <text evidence="6">The sequence shown here is derived from an EMBL/GenBank/DDBJ whole genome shotgun (WGS) entry which is preliminary data.</text>
</comment>
<keyword evidence="7" id="KW-1185">Reference proteome</keyword>
<feature type="compositionally biased region" description="Basic residues" evidence="5">
    <location>
        <begin position="213"/>
        <end position="222"/>
    </location>
</feature>
<feature type="region of interest" description="Disordered" evidence="5">
    <location>
        <begin position="74"/>
        <end position="169"/>
    </location>
</feature>
<reference evidence="7" key="1">
    <citation type="submission" date="2016-06" db="EMBL/GenBank/DDBJ databases">
        <title>Parallel loss of symbiosis genes in relatives of nitrogen-fixing non-legume Parasponia.</title>
        <authorList>
            <person name="Van Velzen R."/>
            <person name="Holmer R."/>
            <person name="Bu F."/>
            <person name="Rutten L."/>
            <person name="Van Zeijl A."/>
            <person name="Liu W."/>
            <person name="Santuari L."/>
            <person name="Cao Q."/>
            <person name="Sharma T."/>
            <person name="Shen D."/>
            <person name="Roswanjaya Y."/>
            <person name="Wardhani T."/>
            <person name="Kalhor M.S."/>
            <person name="Jansen J."/>
            <person name="Van den Hoogen J."/>
            <person name="Gungor B."/>
            <person name="Hartog M."/>
            <person name="Hontelez J."/>
            <person name="Verver J."/>
            <person name="Yang W.-C."/>
            <person name="Schijlen E."/>
            <person name="Repin R."/>
            <person name="Schilthuizen M."/>
            <person name="Schranz E."/>
            <person name="Heidstra R."/>
            <person name="Miyata K."/>
            <person name="Fedorova E."/>
            <person name="Kohlen W."/>
            <person name="Bisseling T."/>
            <person name="Smit S."/>
            <person name="Geurts R."/>
        </authorList>
    </citation>
    <scope>NUCLEOTIDE SEQUENCE [LARGE SCALE GENOMIC DNA]</scope>
    <source>
        <strain evidence="7">cv. WU1-14</strain>
    </source>
</reference>
<comment type="subcellular location">
    <subcellularLocation>
        <location evidence="1">Nucleus</location>
    </subcellularLocation>
</comment>
<dbReference type="EMBL" id="JXTB01000065">
    <property type="protein sequence ID" value="PON68251.1"/>
    <property type="molecule type" value="Genomic_DNA"/>
</dbReference>
<feature type="compositionally biased region" description="Basic residues" evidence="5">
    <location>
        <begin position="78"/>
        <end position="89"/>
    </location>
</feature>
<keyword evidence="3" id="KW-0479">Metal-binding</keyword>
<evidence type="ECO:0000256" key="5">
    <source>
        <dbReference type="SAM" id="MobiDB-lite"/>
    </source>
</evidence>
<evidence type="ECO:0000313" key="6">
    <source>
        <dbReference type="EMBL" id="PON68251.1"/>
    </source>
</evidence>
<name>A0A2P5D4M5_PARAD</name>
<evidence type="ECO:0000256" key="4">
    <source>
        <dbReference type="ARBA" id="ARBA00023242"/>
    </source>
</evidence>
<evidence type="ECO:0000256" key="1">
    <source>
        <dbReference type="ARBA" id="ARBA00004123"/>
    </source>
</evidence>
<dbReference type="OrthoDB" id="1727611at2759"/>
<accession>A0A2P5D4M5</accession>
<proteinExistence type="inferred from homology"/>
<organism evidence="6 7">
    <name type="scientific">Parasponia andersonii</name>
    <name type="common">Sponia andersonii</name>
    <dbReference type="NCBI Taxonomy" id="3476"/>
    <lineage>
        <taxon>Eukaryota</taxon>
        <taxon>Viridiplantae</taxon>
        <taxon>Streptophyta</taxon>
        <taxon>Embryophyta</taxon>
        <taxon>Tracheophyta</taxon>
        <taxon>Spermatophyta</taxon>
        <taxon>Magnoliopsida</taxon>
        <taxon>eudicotyledons</taxon>
        <taxon>Gunneridae</taxon>
        <taxon>Pentapetalae</taxon>
        <taxon>rosids</taxon>
        <taxon>fabids</taxon>
        <taxon>Rosales</taxon>
        <taxon>Cannabaceae</taxon>
        <taxon>Parasponia</taxon>
    </lineage>
</organism>
<sequence length="336" mass="38391">MALSTFISNLYLSSVEVRIFWRRNVGRMVVLRRRWLVEEVGKRRRLLMIKMGRMTRNTKVVYSESDLGIYGDEEDDKRKKRRGRGRRKKTEVEDQKEGVGEEHKGNGQKDSKGVLTAKRGRKGRKKAEANGVGGLEFEKKEMGGLDGEDEKSECNEGSKMRMKKGNNKGVRNGKEVLKVSLLRHEESLDQEKKKVSDLKEAHENGEDLDNNQRGRRGVRPRALKVSEQEKPKANSGNCNCKACLRLDVPVTGLKNEKVYVTKEDKVDYSRYLLQGLLPFLKQLNEEKEIRNGHLQGGGEDVVLQFNFQGLEYLHGGEPEYQVELPYVTANDSEANH</sequence>
<dbReference type="GO" id="GO:0046872">
    <property type="term" value="F:metal ion binding"/>
    <property type="evidence" value="ECO:0007669"/>
    <property type="project" value="UniProtKB-KW"/>
</dbReference>
<protein>
    <submittedName>
        <fullName evidence="6">Uncharacterized protein</fullName>
    </submittedName>
</protein>
<dbReference type="GO" id="GO:0032454">
    <property type="term" value="F:histone H3K9 demethylase activity"/>
    <property type="evidence" value="ECO:0007669"/>
    <property type="project" value="InterPro"/>
</dbReference>
<dbReference type="InterPro" id="IPR045109">
    <property type="entry name" value="LSDs-like"/>
</dbReference>
<feature type="compositionally biased region" description="Basic and acidic residues" evidence="5">
    <location>
        <begin position="183"/>
        <end position="205"/>
    </location>
</feature>
<dbReference type="STRING" id="3476.A0A2P5D4M5"/>
<dbReference type="GO" id="GO:0000118">
    <property type="term" value="C:histone deacetylase complex"/>
    <property type="evidence" value="ECO:0007669"/>
    <property type="project" value="TreeGrafter"/>
</dbReference>
<dbReference type="GO" id="GO:0031490">
    <property type="term" value="F:chromatin DNA binding"/>
    <property type="evidence" value="ECO:0007669"/>
    <property type="project" value="TreeGrafter"/>
</dbReference>
<gene>
    <name evidence="6" type="ORF">PanWU01x14_098110</name>
</gene>
<dbReference type="AlphaFoldDB" id="A0A2P5D4M5"/>
<comment type="similarity">
    <text evidence="2">Belongs to the JARID1 histone demethylase family.</text>
</comment>
<evidence type="ECO:0000256" key="2">
    <source>
        <dbReference type="ARBA" id="ARBA00006801"/>
    </source>
</evidence>
<feature type="region of interest" description="Disordered" evidence="5">
    <location>
        <begin position="183"/>
        <end position="232"/>
    </location>
</feature>
<dbReference type="PANTHER" id="PTHR12549:SF11">
    <property type="entry name" value="LYSINE-SPECIFIC DEMETHYLASE JMJ25"/>
    <property type="match status" value="1"/>
</dbReference>
<evidence type="ECO:0000313" key="7">
    <source>
        <dbReference type="Proteomes" id="UP000237105"/>
    </source>
</evidence>
<keyword evidence="4" id="KW-0539">Nucleus</keyword>
<dbReference type="GO" id="GO:0000785">
    <property type="term" value="C:chromatin"/>
    <property type="evidence" value="ECO:0007669"/>
    <property type="project" value="TreeGrafter"/>
</dbReference>
<dbReference type="GO" id="GO:0006357">
    <property type="term" value="P:regulation of transcription by RNA polymerase II"/>
    <property type="evidence" value="ECO:0007669"/>
    <property type="project" value="TreeGrafter"/>
</dbReference>
<feature type="compositionally biased region" description="Basic and acidic residues" evidence="5">
    <location>
        <begin position="90"/>
        <end position="112"/>
    </location>
</feature>
<evidence type="ECO:0000256" key="3">
    <source>
        <dbReference type="ARBA" id="ARBA00022723"/>
    </source>
</evidence>